<evidence type="ECO:0000256" key="4">
    <source>
        <dbReference type="ARBA" id="ARBA00022801"/>
    </source>
</evidence>
<dbReference type="PRINTS" id="PR00998">
    <property type="entry name" value="CRBOXYPTASET"/>
</dbReference>
<proteinExistence type="inferred from homology"/>
<dbReference type="Pfam" id="PF02074">
    <property type="entry name" value="Peptidase_M32"/>
    <property type="match status" value="1"/>
</dbReference>
<dbReference type="KEGG" id="ftj:FTUN_4046"/>
<reference evidence="12" key="1">
    <citation type="submission" date="2020-05" db="EMBL/GenBank/DDBJ databases">
        <title>Frigoriglobus tundricola gen. nov., sp. nov., a psychrotolerant cellulolytic planctomycete of the family Gemmataceae with two divergent copies of 16S rRNA gene.</title>
        <authorList>
            <person name="Kulichevskaya I.S."/>
            <person name="Ivanova A.A."/>
            <person name="Naumoff D.G."/>
            <person name="Beletsky A.V."/>
            <person name="Rijpstra W.I.C."/>
            <person name="Sinninghe Damste J.S."/>
            <person name="Mardanov A.V."/>
            <person name="Ravin N.V."/>
            <person name="Dedysh S.N."/>
        </authorList>
    </citation>
    <scope>NUCLEOTIDE SEQUENCE [LARGE SCALE GENOMIC DNA]</scope>
    <source>
        <strain evidence="12">PL17</strain>
    </source>
</reference>
<dbReference type="GO" id="GO:0006508">
    <property type="term" value="P:proteolysis"/>
    <property type="evidence" value="ECO:0007669"/>
    <property type="project" value="UniProtKB-UniRule"/>
</dbReference>
<keyword evidence="5 8" id="KW-0482">Metalloprotease</keyword>
<dbReference type="RefSeq" id="WP_171472058.1">
    <property type="nucleotide sequence ID" value="NZ_CP053452.2"/>
</dbReference>
<dbReference type="Gene3D" id="1.10.1370.30">
    <property type="match status" value="1"/>
</dbReference>
<dbReference type="InterPro" id="IPR001333">
    <property type="entry name" value="Peptidase_M32_Taq"/>
</dbReference>
<dbReference type="SUPFAM" id="SSF55486">
    <property type="entry name" value="Metalloproteases ('zincins'), catalytic domain"/>
    <property type="match status" value="1"/>
</dbReference>
<dbReference type="PROSITE" id="PS52034">
    <property type="entry name" value="PEPTIDASE_M32"/>
    <property type="match status" value="1"/>
</dbReference>
<dbReference type="FunFam" id="1.10.1370.30:FF:000003">
    <property type="entry name" value="Thermostable carboxypeptidase 1"/>
    <property type="match status" value="1"/>
</dbReference>
<protein>
    <recommendedName>
        <fullName evidence="8">Metal-dependent carboxypeptidase</fullName>
        <ecNumber evidence="8">3.4.17.19</ecNumber>
    </recommendedName>
</protein>
<evidence type="ECO:0000313" key="12">
    <source>
        <dbReference type="Proteomes" id="UP000503447"/>
    </source>
</evidence>
<keyword evidence="12" id="KW-1185">Reference proteome</keyword>
<comment type="function">
    <text evidence="8">Broad specificity carboxypetidase that releases amino acids sequentially from the C-terminus, including neutral, aromatic, polar and basic residues.</text>
</comment>
<dbReference type="GO" id="GO:0004181">
    <property type="term" value="F:metallocarboxypeptidase activity"/>
    <property type="evidence" value="ECO:0007669"/>
    <property type="project" value="UniProtKB-UniRule"/>
</dbReference>
<dbReference type="AlphaFoldDB" id="A0A6M5YRB2"/>
<feature type="binding site" evidence="9">
    <location>
        <position position="297"/>
    </location>
    <ligand>
        <name>Zn(2+)</name>
        <dbReference type="ChEBI" id="CHEBI:29105"/>
        <note>catalytic</note>
    </ligand>
</feature>
<keyword evidence="1 8" id="KW-0121">Carboxypeptidase</keyword>
<organism evidence="11 12">
    <name type="scientific">Frigoriglobus tundricola</name>
    <dbReference type="NCBI Taxonomy" id="2774151"/>
    <lineage>
        <taxon>Bacteria</taxon>
        <taxon>Pseudomonadati</taxon>
        <taxon>Planctomycetota</taxon>
        <taxon>Planctomycetia</taxon>
        <taxon>Gemmatales</taxon>
        <taxon>Gemmataceae</taxon>
        <taxon>Frigoriglobus</taxon>
    </lineage>
</organism>
<evidence type="ECO:0000256" key="1">
    <source>
        <dbReference type="ARBA" id="ARBA00022645"/>
    </source>
</evidence>
<comment type="similarity">
    <text evidence="7 8">Belongs to the peptidase M32 family.</text>
</comment>
<feature type="active site" description="Proton donor/acceptor" evidence="10">
    <location>
        <position position="268"/>
    </location>
</feature>
<comment type="cofactor">
    <cofactor evidence="9">
        <name>Zn(2+)</name>
        <dbReference type="ChEBI" id="CHEBI:29105"/>
    </cofactor>
    <text evidence="9">Binds 1 zinc ion per subunit.</text>
</comment>
<keyword evidence="9" id="KW-0862">Zinc</keyword>
<dbReference type="CDD" id="cd06460">
    <property type="entry name" value="M32_Taq"/>
    <property type="match status" value="1"/>
</dbReference>
<comment type="catalytic activity">
    <reaction evidence="6 8">
        <text>Release of a C-terminal amino acid with broad specificity, except for -Pro.</text>
        <dbReference type="EC" id="3.4.17.19"/>
    </reaction>
</comment>
<dbReference type="PANTHER" id="PTHR34217:SF1">
    <property type="entry name" value="CARBOXYPEPTIDASE 1"/>
    <property type="match status" value="1"/>
</dbReference>
<sequence>MTAADAYIELVRRSKELGVINSCAGVLSWDHQTYMPPKGGALRGEQMAFLASLAHQKFTDPKVGELLAAVESSDLVRDPEADAAANARELRRAYDRATKIPQALVEELARVTTEAQQVWEQAKKKNDYASFRPLLEQVVKLKRQEADAVGFKEHPYNALIEEYEPGTTVAELKTLFAGLTAELSPLVKKIVAASKQPDKGVLEREFPVDRQKVFAEAAAVAIGFDFGAGRLDTTAHPFCSGFGPGDCRITTRYNPRFFNEAFFGVLHETGHAMYEQGLPAEHFGTPLGVACSFGIHESQSRLWENQVGRGRPFWEHFFPRLRQTFPAALADVSLDTFYFAINEVKPSLIRVEADEATYNLHIALRFELELALLSGDLTTADLPGAWAERFEALFGLKIPDDARGCLQDIHWSFGGIGYFPTYTLGNLYAAQLMDAARRELGSALGDDFRRGEFGRLKGWLGTHIHRHGQRFRAGELCRRATGAPLSAKPFLSYLSEKFGTLYGVC</sequence>
<dbReference type="Proteomes" id="UP000503447">
    <property type="component" value="Chromosome"/>
</dbReference>
<dbReference type="EC" id="3.4.17.19" evidence="8"/>
<evidence type="ECO:0000256" key="7">
    <source>
        <dbReference type="ARBA" id="ARBA00061580"/>
    </source>
</evidence>
<dbReference type="GO" id="GO:0008270">
    <property type="term" value="F:zinc ion binding"/>
    <property type="evidence" value="ECO:0007669"/>
    <property type="project" value="UniProtKB-ARBA"/>
</dbReference>
<accession>A0A6M5YRB2</accession>
<evidence type="ECO:0000256" key="9">
    <source>
        <dbReference type="PIRSR" id="PIRSR006615-1"/>
    </source>
</evidence>
<evidence type="ECO:0000256" key="8">
    <source>
        <dbReference type="PIRNR" id="PIRNR006615"/>
    </source>
</evidence>
<evidence type="ECO:0000256" key="3">
    <source>
        <dbReference type="ARBA" id="ARBA00022723"/>
    </source>
</evidence>
<dbReference type="EMBL" id="CP053452">
    <property type="protein sequence ID" value="QJW96489.1"/>
    <property type="molecule type" value="Genomic_DNA"/>
</dbReference>
<name>A0A6M5YRB2_9BACT</name>
<evidence type="ECO:0000256" key="6">
    <source>
        <dbReference type="ARBA" id="ARBA00052755"/>
    </source>
</evidence>
<keyword evidence="4 8" id="KW-0378">Hydrolase</keyword>
<dbReference type="PIRSF" id="PIRSF006615">
    <property type="entry name" value="Zn_crbxpep_Taq"/>
    <property type="match status" value="1"/>
</dbReference>
<feature type="binding site" evidence="9">
    <location>
        <position position="267"/>
    </location>
    <ligand>
        <name>Zn(2+)</name>
        <dbReference type="ChEBI" id="CHEBI:29105"/>
        <note>catalytic</note>
    </ligand>
</feature>
<evidence type="ECO:0000256" key="10">
    <source>
        <dbReference type="PIRSR" id="PIRSR006615-2"/>
    </source>
</evidence>
<dbReference type="PANTHER" id="PTHR34217">
    <property type="entry name" value="METAL-DEPENDENT CARBOXYPEPTIDASE"/>
    <property type="match status" value="1"/>
</dbReference>
<evidence type="ECO:0000313" key="11">
    <source>
        <dbReference type="EMBL" id="QJW96489.1"/>
    </source>
</evidence>
<evidence type="ECO:0000256" key="5">
    <source>
        <dbReference type="ARBA" id="ARBA00023049"/>
    </source>
</evidence>
<keyword evidence="3 8" id="KW-0479">Metal-binding</keyword>
<evidence type="ECO:0000256" key="2">
    <source>
        <dbReference type="ARBA" id="ARBA00022670"/>
    </source>
</evidence>
<keyword evidence="2 8" id="KW-0645">Protease</keyword>
<gene>
    <name evidence="11" type="ORF">FTUN_4046</name>
</gene>
<feature type="binding site" evidence="9">
    <location>
        <position position="271"/>
    </location>
    <ligand>
        <name>Zn(2+)</name>
        <dbReference type="ChEBI" id="CHEBI:29105"/>
        <note>catalytic</note>
    </ligand>
</feature>